<feature type="region of interest" description="Disordered" evidence="1">
    <location>
        <begin position="134"/>
        <end position="171"/>
    </location>
</feature>
<keyword evidence="3" id="KW-1185">Reference proteome</keyword>
<feature type="region of interest" description="Disordered" evidence="1">
    <location>
        <begin position="537"/>
        <end position="632"/>
    </location>
</feature>
<reference evidence="2 3" key="1">
    <citation type="submission" date="2023-03" db="EMBL/GenBank/DDBJ databases">
        <title>Genome insight into feeding habits of ladybird beetles.</title>
        <authorList>
            <person name="Li H.-S."/>
            <person name="Huang Y.-H."/>
            <person name="Pang H."/>
        </authorList>
    </citation>
    <scope>NUCLEOTIDE SEQUENCE [LARGE SCALE GENOMIC DNA]</scope>
    <source>
        <strain evidence="2">SYSU_2023b</strain>
        <tissue evidence="2">Whole body</tissue>
    </source>
</reference>
<comment type="caution">
    <text evidence="2">The sequence shown here is derived from an EMBL/GenBank/DDBJ whole genome shotgun (WGS) entry which is preliminary data.</text>
</comment>
<feature type="compositionally biased region" description="Basic and acidic residues" evidence="1">
    <location>
        <begin position="479"/>
        <end position="490"/>
    </location>
</feature>
<feature type="compositionally biased region" description="Low complexity" evidence="1">
    <location>
        <begin position="279"/>
        <end position="299"/>
    </location>
</feature>
<dbReference type="AlphaFoldDB" id="A0AAW1UK30"/>
<organism evidence="2 3">
    <name type="scientific">Henosepilachna vigintioctopunctata</name>
    <dbReference type="NCBI Taxonomy" id="420089"/>
    <lineage>
        <taxon>Eukaryota</taxon>
        <taxon>Metazoa</taxon>
        <taxon>Ecdysozoa</taxon>
        <taxon>Arthropoda</taxon>
        <taxon>Hexapoda</taxon>
        <taxon>Insecta</taxon>
        <taxon>Pterygota</taxon>
        <taxon>Neoptera</taxon>
        <taxon>Endopterygota</taxon>
        <taxon>Coleoptera</taxon>
        <taxon>Polyphaga</taxon>
        <taxon>Cucujiformia</taxon>
        <taxon>Coccinelloidea</taxon>
        <taxon>Coccinellidae</taxon>
        <taxon>Epilachninae</taxon>
        <taxon>Epilachnini</taxon>
        <taxon>Henosepilachna</taxon>
    </lineage>
</organism>
<accession>A0AAW1UK30</accession>
<feature type="compositionally biased region" description="Polar residues" evidence="1">
    <location>
        <begin position="567"/>
        <end position="576"/>
    </location>
</feature>
<feature type="region of interest" description="Disordered" evidence="1">
    <location>
        <begin position="99"/>
        <end position="119"/>
    </location>
</feature>
<feature type="compositionally biased region" description="Basic and acidic residues" evidence="1">
    <location>
        <begin position="591"/>
        <end position="608"/>
    </location>
</feature>
<protein>
    <submittedName>
        <fullName evidence="2">Uncharacterized protein</fullName>
    </submittedName>
</protein>
<name>A0AAW1UK30_9CUCU</name>
<feature type="compositionally biased region" description="Basic residues" evidence="1">
    <location>
        <begin position="580"/>
        <end position="590"/>
    </location>
</feature>
<evidence type="ECO:0000313" key="2">
    <source>
        <dbReference type="EMBL" id="KAK9881593.1"/>
    </source>
</evidence>
<feature type="compositionally biased region" description="Basic residues" evidence="1">
    <location>
        <begin position="345"/>
        <end position="371"/>
    </location>
</feature>
<feature type="region of interest" description="Disordered" evidence="1">
    <location>
        <begin position="341"/>
        <end position="375"/>
    </location>
</feature>
<feature type="region of interest" description="Disordered" evidence="1">
    <location>
        <begin position="278"/>
        <end position="303"/>
    </location>
</feature>
<proteinExistence type="predicted"/>
<dbReference type="Proteomes" id="UP001431783">
    <property type="component" value="Unassembled WGS sequence"/>
</dbReference>
<feature type="region of interest" description="Disordered" evidence="1">
    <location>
        <begin position="479"/>
        <end position="504"/>
    </location>
</feature>
<sequence length="632" mass="72001">MKPIFENLRRLVAGKRKKKEKDSGFKRSESFKRISIRKSYLDRGKKKNLPKLEVATQTVPEEELSKIFEYTCKVDSAIQVDRDDVSASNYMELPRRRGVHSQLKNGHTQKEKSNDVVPLDSYGAKGSERTVIYVPGSDDGLSPPTIRDLPSSPSFKRKSASHSGLLERKESNDSAVEMFPWGDSVNVPHSPTLNEKSKMRRVPSLMPSDSGNEEMCSLSISLGRIWMDAPQAMSPRTLEIPRSQTNINPPAHRSLDSALRDMKDCSVVSNRLQKRQVFSVSRTSSSNSNNTNSTGLPSSRDSGLSFSGPVACFGDKQCTKMTYGFFGKQKSKPLVSSYRDNYFKRNNRMGSRRNSVKRKSSRKKNKLKGKKQNSSSKCDIYQVIVGRRPRQLSFLKLDPMIFVPPEKRNPSVRRKKSFKREMCEIRNLNLNENTYVSLDSNTDEDLYESLPDDLDMDLWEDDQIKSSYTSRLQRIENDCDSQEERLIRSSDDEDSASDNDSSINNNYILRLSPVTKSRPVRRRKYNGISRKRNATFVVRPTIVRAPSTLKRPKKKGGEERTHKLSSKRNNCYTTTSYKEKAKKSKRKRKILKNDSSEEGRVNETDRSKNNAQDDEEKTESSKKSEATGNGAK</sequence>
<dbReference type="EMBL" id="JARQZJ010000069">
    <property type="protein sequence ID" value="KAK9881593.1"/>
    <property type="molecule type" value="Genomic_DNA"/>
</dbReference>
<gene>
    <name evidence="2" type="ORF">WA026_016463</name>
</gene>
<evidence type="ECO:0000313" key="3">
    <source>
        <dbReference type="Proteomes" id="UP001431783"/>
    </source>
</evidence>
<evidence type="ECO:0000256" key="1">
    <source>
        <dbReference type="SAM" id="MobiDB-lite"/>
    </source>
</evidence>